<gene>
    <name evidence="1" type="ORF">HM1_0059</name>
</gene>
<dbReference type="RefSeq" id="WP_012281233.1">
    <property type="nucleotide sequence ID" value="NC_010337.2"/>
</dbReference>
<dbReference type="EMBL" id="CP000930">
    <property type="protein sequence ID" value="ABZ82684.1"/>
    <property type="molecule type" value="Genomic_DNA"/>
</dbReference>
<dbReference type="KEGG" id="hmo:HM1_0059"/>
<evidence type="ECO:0000313" key="2">
    <source>
        <dbReference type="Proteomes" id="UP000008550"/>
    </source>
</evidence>
<reference evidence="1 2" key="1">
    <citation type="journal article" date="2008" name="J. Bacteriol.">
        <title>The genome of Heliobacterium modesticaldum, a phototrophic representative of the Firmicutes containing the simplest photosynthetic apparatus.</title>
        <authorList>
            <person name="Sattley W.M."/>
            <person name="Madigan M.T."/>
            <person name="Swingley W.D."/>
            <person name="Cheung P.C."/>
            <person name="Clocksin K.M."/>
            <person name="Conrad A.L."/>
            <person name="Dejesa L.C."/>
            <person name="Honchak B.M."/>
            <person name="Jung D.O."/>
            <person name="Karbach L.E."/>
            <person name="Kurdoglu A."/>
            <person name="Lahiri S."/>
            <person name="Mastrian S.D."/>
            <person name="Page L.E."/>
            <person name="Taylor H.L."/>
            <person name="Wang Z.T."/>
            <person name="Raymond J."/>
            <person name="Chen M."/>
            <person name="Blankenship R.E."/>
            <person name="Touchman J.W."/>
        </authorList>
    </citation>
    <scope>NUCLEOTIDE SEQUENCE [LARGE SCALE GENOMIC DNA]</scope>
    <source>
        <strain evidence="2">ATCC 51547 / Ice1</strain>
    </source>
</reference>
<dbReference type="OrthoDB" id="9799036at2"/>
<accession>B0TI11</accession>
<dbReference type="HOGENOM" id="CLU_2649466_0_0_9"/>
<dbReference type="Proteomes" id="UP000008550">
    <property type="component" value="Chromosome"/>
</dbReference>
<name>B0TI11_HELMI</name>
<keyword evidence="2" id="KW-1185">Reference proteome</keyword>
<sequence length="76" mass="8446">MPAVKKKKVAFVEAVHASGSWSAQQGIIIPVEADADRLVDAIRWVEEQQISCQRIYFSPKEKAWVAIVPVELAQPS</sequence>
<protein>
    <submittedName>
        <fullName evidence="1">Uncharacterized protein</fullName>
    </submittedName>
</protein>
<dbReference type="AlphaFoldDB" id="B0TI11"/>
<proteinExistence type="predicted"/>
<evidence type="ECO:0000313" key="1">
    <source>
        <dbReference type="EMBL" id="ABZ82684.1"/>
    </source>
</evidence>
<organism evidence="1 2">
    <name type="scientific">Heliobacterium modesticaldum (strain ATCC 51547 / Ice1)</name>
    <dbReference type="NCBI Taxonomy" id="498761"/>
    <lineage>
        <taxon>Bacteria</taxon>
        <taxon>Bacillati</taxon>
        <taxon>Bacillota</taxon>
        <taxon>Clostridia</taxon>
        <taxon>Eubacteriales</taxon>
        <taxon>Heliobacteriaceae</taxon>
        <taxon>Heliomicrobium</taxon>
    </lineage>
</organism>